<protein>
    <submittedName>
        <fullName evidence="1">Uncharacterized protein</fullName>
    </submittedName>
</protein>
<keyword evidence="2" id="KW-1185">Reference proteome</keyword>
<sequence length="1261" mass="144513">MSSAPGDDSLDGDSFFSEMLSSQSDLEDQMLTDHSLELKLVELQKFLSKQSIRSAPIDILDEKVFNVALCHAKEVYFKVVDSISLIVKDERQSNIEDVKNQLAIMESLLRCWDLCMDHIKSFEKISVSDIKSFPASLFEIIGDALNHCKNSEKFYGPVFRIISDSLTSIFRQCVSTLNSFYALIDSVIIFDVNQANEMDILLQIINETGKIAALSCRMDAKTLTDMWKRFGKLSTTFCLEMKNISSDTVTNHFGTLSENISSILSTISQKSPRQTNEKSVMCCRVLLKILEKLTESYCGWIRNNVMLQLNNMLAHLYSYTEQCLKLANFASDLIKVIETNLTSSIEPFLDVIFKNDSFRVAFLDYGKNVPENHVGYHLLLLTVVEKISILPYEKQREWYGRDRSLIDSCFRSIDRLTEDICVGGLQIKLSRNVAQGTYLANIYESTCVMICVMVSQIPNSDFSELEIVLLKYLLTGNFFSALLSSDVWCFTCRLGSSKLCYQHFQYLVGIHQKLRKRSNSFNVVVLSDLIRRLFTLLAESNKTDFINSIHKNSDPHTLRPVGRVLDAKKKEMLQRQLDVSSTNERISDDLKALEVKPSLSSLQTLMRDLLILEVCDARQDEKFHDVFMTMWKKLVYLLGECEGTPSDILEDLAVLLLRATKPQKNQSRYMTFVIECLASLHPYVTSKLRLPVCTFIARLASEFDSSCSSALGELFCRLLSDSDPCVQQQSLESFEQLTMLCPDQEVLSGLAMAIRNSRNESLSRILPAYIAGDLEHRLHGFNSSNEFFKALAGPVSMTKITAKGHRCKVRAESEGRSEKIIKLADGEDRQLEAVVERICKDLEIVGKVKERLSGMAVPPDYKNKLYNDDTILNCINKYHITMDDAEVKANNQHLQRIIAEGLIPKMKADPLFNEIYRNISYAGSFYKGTKVGNPNEYDLDLTMQLPLNYKTLQVETNHRYFGYVKVKINPASKLPKWDLHSQVLNRWVDDKGYLDQDKFRQWMEKVMTKTFDQLRKVDKHYELDVGGKAYKIKPFKKSGPAFTILVTLKDNGLRGNREMDVDIVPCLVFDGVKLKEYRVIPETVQRFLIVAKPVNKVAEGNSLWRLSFYEQEKQILSQYEVGKIKPVIRMIKKLRDRLQWNKKLASYYIETLCLHELYSKKNDSSFFRSPLTCLFIHMLKKLQKALAERKVVYFWHHQHNLLDKLEADVASNYAGRLANILAEIEKNIKVDRFVIADKLLGSTELAKLKVIGKLQFYTFMR</sequence>
<name>A0ACC2NG15_9HYME</name>
<comment type="caution">
    <text evidence="1">The sequence shown here is derived from an EMBL/GenBank/DDBJ whole genome shotgun (WGS) entry which is preliminary data.</text>
</comment>
<evidence type="ECO:0000313" key="2">
    <source>
        <dbReference type="Proteomes" id="UP001239111"/>
    </source>
</evidence>
<dbReference type="Proteomes" id="UP001239111">
    <property type="component" value="Chromosome 4"/>
</dbReference>
<dbReference type="EMBL" id="CM056744">
    <property type="protein sequence ID" value="KAJ8668535.1"/>
    <property type="molecule type" value="Genomic_DNA"/>
</dbReference>
<reference evidence="1" key="1">
    <citation type="submission" date="2023-04" db="EMBL/GenBank/DDBJ databases">
        <title>A chromosome-level genome assembly of the parasitoid wasp Eretmocerus hayati.</title>
        <authorList>
            <person name="Zhong Y."/>
            <person name="Liu S."/>
            <person name="Liu Y."/>
        </authorList>
    </citation>
    <scope>NUCLEOTIDE SEQUENCE</scope>
    <source>
        <strain evidence="1">ZJU_SS_LIU_2023</strain>
    </source>
</reference>
<gene>
    <name evidence="1" type="ORF">QAD02_010198</name>
</gene>
<accession>A0ACC2NG15</accession>
<evidence type="ECO:0000313" key="1">
    <source>
        <dbReference type="EMBL" id="KAJ8668535.1"/>
    </source>
</evidence>
<organism evidence="1 2">
    <name type="scientific">Eretmocerus hayati</name>
    <dbReference type="NCBI Taxonomy" id="131215"/>
    <lineage>
        <taxon>Eukaryota</taxon>
        <taxon>Metazoa</taxon>
        <taxon>Ecdysozoa</taxon>
        <taxon>Arthropoda</taxon>
        <taxon>Hexapoda</taxon>
        <taxon>Insecta</taxon>
        <taxon>Pterygota</taxon>
        <taxon>Neoptera</taxon>
        <taxon>Endopterygota</taxon>
        <taxon>Hymenoptera</taxon>
        <taxon>Apocrita</taxon>
        <taxon>Proctotrupomorpha</taxon>
        <taxon>Chalcidoidea</taxon>
        <taxon>Aphelinidae</taxon>
        <taxon>Aphelininae</taxon>
        <taxon>Eretmocerus</taxon>
    </lineage>
</organism>
<proteinExistence type="predicted"/>